<gene>
    <name evidence="3" type="ORF">X474_00485</name>
</gene>
<name>A0A0D2JCG0_9BACT</name>
<dbReference type="SUPFAM" id="SSF53955">
    <property type="entry name" value="Lysozyme-like"/>
    <property type="match status" value="1"/>
</dbReference>
<protein>
    <submittedName>
        <fullName evidence="3">Lytic transglycosylase</fullName>
    </submittedName>
</protein>
<dbReference type="PANTHER" id="PTHR37423">
    <property type="entry name" value="SOLUBLE LYTIC MUREIN TRANSGLYCOSYLASE-RELATED"/>
    <property type="match status" value="1"/>
</dbReference>
<evidence type="ECO:0000313" key="4">
    <source>
        <dbReference type="Proteomes" id="UP000032233"/>
    </source>
</evidence>
<dbReference type="CDD" id="cd16896">
    <property type="entry name" value="LT_Slt70-like"/>
    <property type="match status" value="1"/>
</dbReference>
<evidence type="ECO:0000259" key="2">
    <source>
        <dbReference type="Pfam" id="PF01464"/>
    </source>
</evidence>
<dbReference type="Proteomes" id="UP000032233">
    <property type="component" value="Unassembled WGS sequence"/>
</dbReference>
<dbReference type="GO" id="GO:0008933">
    <property type="term" value="F:peptidoglycan lytic transglycosylase activity"/>
    <property type="evidence" value="ECO:0007669"/>
    <property type="project" value="InterPro"/>
</dbReference>
<organism evidence="3 4">
    <name type="scientific">Dethiosulfatarculus sandiegensis</name>
    <dbReference type="NCBI Taxonomy" id="1429043"/>
    <lineage>
        <taxon>Bacteria</taxon>
        <taxon>Pseudomonadati</taxon>
        <taxon>Thermodesulfobacteriota</taxon>
        <taxon>Desulfarculia</taxon>
        <taxon>Desulfarculales</taxon>
        <taxon>Desulfarculaceae</taxon>
        <taxon>Dethiosulfatarculus</taxon>
    </lineage>
</organism>
<dbReference type="InterPro" id="IPR008258">
    <property type="entry name" value="Transglycosylase_SLT_dom_1"/>
</dbReference>
<feature type="domain" description="Transglycosylase SLT" evidence="2">
    <location>
        <begin position="71"/>
        <end position="179"/>
    </location>
</feature>
<dbReference type="EMBL" id="AZAC01000001">
    <property type="protein sequence ID" value="KIX15829.1"/>
    <property type="molecule type" value="Genomic_DNA"/>
</dbReference>
<dbReference type="GO" id="GO:0016020">
    <property type="term" value="C:membrane"/>
    <property type="evidence" value="ECO:0007669"/>
    <property type="project" value="InterPro"/>
</dbReference>
<dbReference type="InterPro" id="IPR000189">
    <property type="entry name" value="Transglyc_AS"/>
</dbReference>
<evidence type="ECO:0000256" key="1">
    <source>
        <dbReference type="ARBA" id="ARBA00007734"/>
    </source>
</evidence>
<keyword evidence="4" id="KW-1185">Reference proteome</keyword>
<sequence>MIPLLLLATMLTGFLYYLWTPKPIYQSASFLPYSKLLTPTSPLQTSTLANQEKKPAKLLPLEQRQNQFWPMVRKAARQHKLDPALVMAVIQVESCFRPNAISPKGAMGLMQITGPTAKHLGLSKPMDPKANIKAGVRYLAELKRRFKNNVVMTLAAYNAGPTKVRSQGKVPDHRETRQYITRVLGKMNEFRTRFQGLAKN</sequence>
<reference evidence="3 4" key="1">
    <citation type="submission" date="2013-11" db="EMBL/GenBank/DDBJ databases">
        <title>Metagenomic analysis of a methanogenic consortium involved in long chain n-alkane degradation.</title>
        <authorList>
            <person name="Davidova I.A."/>
            <person name="Callaghan A.V."/>
            <person name="Wawrik B."/>
            <person name="Pruitt S."/>
            <person name="Marks C."/>
            <person name="Duncan K.E."/>
            <person name="Suflita J.M."/>
        </authorList>
    </citation>
    <scope>NUCLEOTIDE SEQUENCE [LARGE SCALE GENOMIC DNA]</scope>
    <source>
        <strain evidence="3 4">SPR</strain>
    </source>
</reference>
<dbReference type="AlphaFoldDB" id="A0A0D2JCG0"/>
<dbReference type="InParanoid" id="A0A0D2JCG0"/>
<evidence type="ECO:0000313" key="3">
    <source>
        <dbReference type="EMBL" id="KIX15829.1"/>
    </source>
</evidence>
<proteinExistence type="inferred from homology"/>
<dbReference type="Gene3D" id="1.10.530.10">
    <property type="match status" value="1"/>
</dbReference>
<dbReference type="GO" id="GO:0000270">
    <property type="term" value="P:peptidoglycan metabolic process"/>
    <property type="evidence" value="ECO:0007669"/>
    <property type="project" value="InterPro"/>
</dbReference>
<dbReference type="Pfam" id="PF01464">
    <property type="entry name" value="SLT"/>
    <property type="match status" value="1"/>
</dbReference>
<dbReference type="STRING" id="1429043.X474_00485"/>
<comment type="caution">
    <text evidence="3">The sequence shown here is derived from an EMBL/GenBank/DDBJ whole genome shotgun (WGS) entry which is preliminary data.</text>
</comment>
<dbReference type="PROSITE" id="PS00922">
    <property type="entry name" value="TRANSGLYCOSYLASE"/>
    <property type="match status" value="1"/>
</dbReference>
<accession>A0A0D2JCG0</accession>
<dbReference type="InterPro" id="IPR023346">
    <property type="entry name" value="Lysozyme-like_dom_sf"/>
</dbReference>
<comment type="similarity">
    <text evidence="1">Belongs to the transglycosylase Slt family.</text>
</comment>
<dbReference type="PANTHER" id="PTHR37423:SF2">
    <property type="entry name" value="MEMBRANE-BOUND LYTIC MUREIN TRANSGLYCOSYLASE C"/>
    <property type="match status" value="1"/>
</dbReference>